<protein>
    <submittedName>
        <fullName evidence="1">Uncharacterized protein</fullName>
    </submittedName>
</protein>
<dbReference type="EMBL" id="GBRH01280961">
    <property type="protein sequence ID" value="JAD16934.1"/>
    <property type="molecule type" value="Transcribed_RNA"/>
</dbReference>
<evidence type="ECO:0000313" key="1">
    <source>
        <dbReference type="EMBL" id="JAD16934.1"/>
    </source>
</evidence>
<proteinExistence type="predicted"/>
<dbReference type="Pfam" id="PF25463">
    <property type="entry name" value="DUF7899"/>
    <property type="match status" value="1"/>
</dbReference>
<sequence>MSEIMTGKCIAKIAANDPTLNVAPRRTGCSKRSSVWSTVPEALEDVTALFYDEDRNEIYTGNKHGLVHVWSN</sequence>
<dbReference type="InterPro" id="IPR057221">
    <property type="entry name" value="DUF7899"/>
</dbReference>
<dbReference type="PANTHER" id="PTHR31789:SF9">
    <property type="entry name" value="EXPRESSED PROTEIN"/>
    <property type="match status" value="1"/>
</dbReference>
<reference evidence="1" key="2">
    <citation type="journal article" date="2015" name="Data Brief">
        <title>Shoot transcriptome of the giant reed, Arundo donax.</title>
        <authorList>
            <person name="Barrero R.A."/>
            <person name="Guerrero F.D."/>
            <person name="Moolhuijzen P."/>
            <person name="Goolsby J.A."/>
            <person name="Tidwell J."/>
            <person name="Bellgard S.E."/>
            <person name="Bellgard M.I."/>
        </authorList>
    </citation>
    <scope>NUCLEOTIDE SEQUENCE</scope>
    <source>
        <tissue evidence="1">Shoot tissue taken approximately 20 cm above the soil surface</tissue>
    </source>
</reference>
<accession>A0A0A9U8A2</accession>
<name>A0A0A9U8A2_ARUDO</name>
<dbReference type="AlphaFoldDB" id="A0A0A9U8A2"/>
<organism evidence="1">
    <name type="scientific">Arundo donax</name>
    <name type="common">Giant reed</name>
    <name type="synonym">Donax arundinaceus</name>
    <dbReference type="NCBI Taxonomy" id="35708"/>
    <lineage>
        <taxon>Eukaryota</taxon>
        <taxon>Viridiplantae</taxon>
        <taxon>Streptophyta</taxon>
        <taxon>Embryophyta</taxon>
        <taxon>Tracheophyta</taxon>
        <taxon>Spermatophyta</taxon>
        <taxon>Magnoliopsida</taxon>
        <taxon>Liliopsida</taxon>
        <taxon>Poales</taxon>
        <taxon>Poaceae</taxon>
        <taxon>PACMAD clade</taxon>
        <taxon>Arundinoideae</taxon>
        <taxon>Arundineae</taxon>
        <taxon>Arundo</taxon>
    </lineage>
</organism>
<dbReference type="PANTHER" id="PTHR31789">
    <property type="entry name" value="OS05G0482600 PROTEIN"/>
    <property type="match status" value="1"/>
</dbReference>
<reference evidence="1" key="1">
    <citation type="submission" date="2014-09" db="EMBL/GenBank/DDBJ databases">
        <authorList>
            <person name="Magalhaes I.L.F."/>
            <person name="Oliveira U."/>
            <person name="Santos F.R."/>
            <person name="Vidigal T.H.D.A."/>
            <person name="Brescovit A.D."/>
            <person name="Santos A.J."/>
        </authorList>
    </citation>
    <scope>NUCLEOTIDE SEQUENCE</scope>
    <source>
        <tissue evidence="1">Shoot tissue taken approximately 20 cm above the soil surface</tissue>
    </source>
</reference>